<dbReference type="OrthoDB" id="1437907at2"/>
<keyword evidence="2" id="KW-1185">Reference proteome</keyword>
<name>A0A2Z6AYP8_9BACT</name>
<evidence type="ECO:0000313" key="2">
    <source>
        <dbReference type="Proteomes" id="UP000269883"/>
    </source>
</evidence>
<dbReference type="AlphaFoldDB" id="A0A2Z6AYP8"/>
<proteinExistence type="predicted"/>
<evidence type="ECO:0000313" key="1">
    <source>
        <dbReference type="EMBL" id="BBD08369.1"/>
    </source>
</evidence>
<dbReference type="KEGG" id="dfl:DFE_1643"/>
<gene>
    <name evidence="1" type="ORF">DFE_1643</name>
</gene>
<dbReference type="RefSeq" id="WP_126378407.1">
    <property type="nucleotide sequence ID" value="NZ_AP017378.1"/>
</dbReference>
<accession>A0A2Z6AYP8</accession>
<dbReference type="EMBL" id="AP017378">
    <property type="protein sequence ID" value="BBD08369.1"/>
    <property type="molecule type" value="Genomic_DNA"/>
</dbReference>
<reference evidence="1 2" key="1">
    <citation type="journal article" date="2018" name="Sci. Adv.">
        <title>Multi-heme cytochromes provide a pathway for survival in energy-limited environments.</title>
        <authorList>
            <person name="Deng X."/>
            <person name="Dohmae N."/>
            <person name="Nealson K.H."/>
            <person name="Hashimoto K."/>
            <person name="Okamoto A."/>
        </authorList>
    </citation>
    <scope>NUCLEOTIDE SEQUENCE [LARGE SCALE GENOMIC DNA]</scope>
    <source>
        <strain evidence="1 2">IS5</strain>
    </source>
</reference>
<protein>
    <submittedName>
        <fullName evidence="1">Uncharacterized protein</fullName>
    </submittedName>
</protein>
<dbReference type="Proteomes" id="UP000269883">
    <property type="component" value="Chromosome"/>
</dbReference>
<organism evidence="1 2">
    <name type="scientific">Desulfovibrio ferrophilus</name>
    <dbReference type="NCBI Taxonomy" id="241368"/>
    <lineage>
        <taxon>Bacteria</taxon>
        <taxon>Pseudomonadati</taxon>
        <taxon>Thermodesulfobacteriota</taxon>
        <taxon>Desulfovibrionia</taxon>
        <taxon>Desulfovibrionales</taxon>
        <taxon>Desulfovibrionaceae</taxon>
        <taxon>Desulfovibrio</taxon>
    </lineage>
</organism>
<sequence>MSFGVRESFFAIENDLLQFSRYVDFSEGNLQVFSYELARLLLIIGSEVDIAFKVLCKKLCGESEFKGISQYKKCLLSRDLWIDDDNRLFNPQSPLDETDKVYMPRHHLTLFPWAGFSLDDSPKWWKSYNAVKHDRLSSSDAASLKNVLLASSALFYIVSSLGHIQNKLFWDDNSVKPGLRLFVMKGFMSGSDHVEIR</sequence>